<dbReference type="PANTHER" id="PTHR11096">
    <property type="entry name" value="RNA 3' TERMINAL PHOSPHATE CYCLASE"/>
    <property type="match status" value="1"/>
</dbReference>
<dbReference type="EMBL" id="CP056066">
    <property type="protein sequence ID" value="UKJ89043.1"/>
    <property type="molecule type" value="Genomic_DNA"/>
</dbReference>
<dbReference type="InterPro" id="IPR036553">
    <property type="entry name" value="RPTC_insert"/>
</dbReference>
<organism evidence="3 4">
    <name type="scientific">Theileria orientalis</name>
    <dbReference type="NCBI Taxonomy" id="68886"/>
    <lineage>
        <taxon>Eukaryota</taxon>
        <taxon>Sar</taxon>
        <taxon>Alveolata</taxon>
        <taxon>Apicomplexa</taxon>
        <taxon>Aconoidasida</taxon>
        <taxon>Piroplasmida</taxon>
        <taxon>Theileriidae</taxon>
        <taxon>Theileria</taxon>
    </lineage>
</organism>
<name>A0A976M5W4_THEOR</name>
<dbReference type="GO" id="GO:0005730">
    <property type="term" value="C:nucleolus"/>
    <property type="evidence" value="ECO:0007669"/>
    <property type="project" value="TreeGrafter"/>
</dbReference>
<dbReference type="InterPro" id="IPR000228">
    <property type="entry name" value="RNA3'_term_phos_cyc"/>
</dbReference>
<feature type="region of interest" description="Disordered" evidence="1">
    <location>
        <begin position="344"/>
        <end position="394"/>
    </location>
</feature>
<evidence type="ECO:0000259" key="2">
    <source>
        <dbReference type="Pfam" id="PF01137"/>
    </source>
</evidence>
<dbReference type="GO" id="GO:0000479">
    <property type="term" value="P:endonucleolytic cleavage of tricistronic rRNA transcript (SSU-rRNA, 5.8S rRNA, LSU-rRNA)"/>
    <property type="evidence" value="ECO:0007669"/>
    <property type="project" value="TreeGrafter"/>
</dbReference>
<dbReference type="InterPro" id="IPR013792">
    <property type="entry name" value="RNA3'P_cycl/enolpyr_Trfase_a/b"/>
</dbReference>
<dbReference type="Gene3D" id="3.30.360.20">
    <property type="entry name" value="RNA 3'-terminal phosphate cyclase, insert domain"/>
    <property type="match status" value="1"/>
</dbReference>
<evidence type="ECO:0000313" key="4">
    <source>
        <dbReference type="Proteomes" id="UP000244803"/>
    </source>
</evidence>
<dbReference type="Gene3D" id="3.65.10.20">
    <property type="entry name" value="RNA 3'-terminal phosphate cyclase domain"/>
    <property type="match status" value="2"/>
</dbReference>
<dbReference type="InterPro" id="IPR037136">
    <property type="entry name" value="RNA3'_phos_cyclase_dom_sf"/>
</dbReference>
<dbReference type="SUPFAM" id="SSF55205">
    <property type="entry name" value="EPT/RTPC-like"/>
    <property type="match status" value="1"/>
</dbReference>
<feature type="compositionally biased region" description="Low complexity" evidence="1">
    <location>
        <begin position="345"/>
        <end position="381"/>
    </location>
</feature>
<dbReference type="AlphaFoldDB" id="A0A976M5W4"/>
<proteinExistence type="predicted"/>
<evidence type="ECO:0000313" key="3">
    <source>
        <dbReference type="EMBL" id="UKJ89043.1"/>
    </source>
</evidence>
<protein>
    <submittedName>
        <fullName evidence="3">RNA 3'-terminal phosphate cyclase</fullName>
    </submittedName>
</protein>
<reference evidence="3" key="1">
    <citation type="submission" date="2022-07" db="EMBL/GenBank/DDBJ databases">
        <title>Evaluation of T. orientalis genome assembly methods using nanopore sequencing and analysis of variation between genomes.</title>
        <authorList>
            <person name="Yam J."/>
            <person name="Micallef M.L."/>
            <person name="Liu M."/>
            <person name="Djordjevic S.P."/>
            <person name="Bogema D.R."/>
            <person name="Jenkins C."/>
        </authorList>
    </citation>
    <scope>NUCLEOTIDE SEQUENCE</scope>
    <source>
        <strain evidence="3">Fish Creek</strain>
    </source>
</reference>
<dbReference type="Proteomes" id="UP000244803">
    <property type="component" value="Chromosome 3"/>
</dbReference>
<dbReference type="OrthoDB" id="1911237at2759"/>
<sequence length="498" mass="54632">MTENQLLDDSDEESHDSEDISRDYLRISLVLSFLTQKELSINLVDPILPFEVSLLKLITRVTDGTRTEIDLNSIKVTPGRLVGGEFTFECDKSMPLTYYLEPLVLLMPFASKPTIVTLKLPNYADKSTGKAGSLGDEFLNNEYYSSLECFSSVSTILLQLIGCTCNFKYKEPFEAVFSCSPVKKVVPINLTKSPKVKRVRGSVTVRNIQPNLGKRAIIGAKKVLDIVCDNSFIYLSSPPGKFKPYLTMSLIAEGTNSCIFTSNLTVSLFSDSSTSNHVSAYPTEGVDSIASSAGSNGPSKSGTSSLKKILNLIEKSASSSIHDSSNATSKVATGANTCNASVSGSNTSTDNANSNTNTVANANTHTLNINTTNKCTNRNTTSSPPGHKTSSNTVDEGLMEKCERMGEQCARRLCSEISLDSVVDTCHEHLFLFFMALAEDHRVSQIRLSKLTRYAVHYLRFIRTYLGVVFKFEELEDEKVLIVKCIGSNYQNINIESF</sequence>
<gene>
    <name evidence="3" type="ORF">MACJ_002289</name>
</gene>
<dbReference type="GO" id="GO:0004521">
    <property type="term" value="F:RNA endonuclease activity"/>
    <property type="evidence" value="ECO:0007669"/>
    <property type="project" value="TreeGrafter"/>
</dbReference>
<dbReference type="Pfam" id="PF01137">
    <property type="entry name" value="RTC"/>
    <property type="match status" value="1"/>
</dbReference>
<evidence type="ECO:0000256" key="1">
    <source>
        <dbReference type="SAM" id="MobiDB-lite"/>
    </source>
</evidence>
<dbReference type="InterPro" id="IPR023797">
    <property type="entry name" value="RNA3'_phos_cyclase_dom"/>
</dbReference>
<accession>A0A976M5W4</accession>
<feature type="domain" description="RNA 3'-terminal phosphate cyclase" evidence="2">
    <location>
        <begin position="24"/>
        <end position="119"/>
    </location>
</feature>
<dbReference type="PANTHER" id="PTHR11096:SF1">
    <property type="entry name" value="RNA 3'-TERMINAL PHOSPHATE CYCLASE-LIKE PROTEIN"/>
    <property type="match status" value="1"/>
</dbReference>
<feature type="compositionally biased region" description="Polar residues" evidence="1">
    <location>
        <begin position="382"/>
        <end position="394"/>
    </location>
</feature>